<dbReference type="CDD" id="cd11041">
    <property type="entry name" value="CYP503A1-like"/>
    <property type="match status" value="1"/>
</dbReference>
<keyword evidence="3 8" id="KW-0349">Heme</keyword>
<dbReference type="PANTHER" id="PTHR46206:SF2">
    <property type="entry name" value="CYTOCHROME P450 MONOOXYGENASE AUSG-RELATED"/>
    <property type="match status" value="1"/>
</dbReference>
<comment type="cofactor">
    <cofactor evidence="1 8">
        <name>heme</name>
        <dbReference type="ChEBI" id="CHEBI:30413"/>
    </cofactor>
</comment>
<dbReference type="Proteomes" id="UP001201262">
    <property type="component" value="Unassembled WGS sequence"/>
</dbReference>
<dbReference type="InterPro" id="IPR001128">
    <property type="entry name" value="Cyt_P450"/>
</dbReference>
<comment type="similarity">
    <text evidence="2 9">Belongs to the cytochrome P450 family.</text>
</comment>
<protein>
    <submittedName>
        <fullName evidence="11">Cytochrome protein</fullName>
    </submittedName>
</protein>
<dbReference type="InterPro" id="IPR036396">
    <property type="entry name" value="Cyt_P450_sf"/>
</dbReference>
<name>A0AAD4KK64_9EURO</name>
<dbReference type="GO" id="GO:0004497">
    <property type="term" value="F:monooxygenase activity"/>
    <property type="evidence" value="ECO:0007669"/>
    <property type="project" value="UniProtKB-KW"/>
</dbReference>
<evidence type="ECO:0000256" key="7">
    <source>
        <dbReference type="ARBA" id="ARBA00023033"/>
    </source>
</evidence>
<comment type="caution">
    <text evidence="11">The sequence shown here is derived from an EMBL/GenBank/DDBJ whole genome shotgun (WGS) entry which is preliminary data.</text>
</comment>
<keyword evidence="10" id="KW-0812">Transmembrane</keyword>
<dbReference type="PRINTS" id="PR00465">
    <property type="entry name" value="EP450IV"/>
</dbReference>
<dbReference type="AlphaFoldDB" id="A0AAD4KK64"/>
<feature type="transmembrane region" description="Helical" evidence="10">
    <location>
        <begin position="6"/>
        <end position="22"/>
    </location>
</feature>
<organism evidence="11 12">
    <name type="scientific">Talaromyces proteolyticus</name>
    <dbReference type="NCBI Taxonomy" id="1131652"/>
    <lineage>
        <taxon>Eukaryota</taxon>
        <taxon>Fungi</taxon>
        <taxon>Dikarya</taxon>
        <taxon>Ascomycota</taxon>
        <taxon>Pezizomycotina</taxon>
        <taxon>Eurotiomycetes</taxon>
        <taxon>Eurotiomycetidae</taxon>
        <taxon>Eurotiales</taxon>
        <taxon>Trichocomaceae</taxon>
        <taxon>Talaromyces</taxon>
        <taxon>Talaromyces sect. Bacilispori</taxon>
    </lineage>
</organism>
<reference evidence="11" key="1">
    <citation type="submission" date="2021-12" db="EMBL/GenBank/DDBJ databases">
        <title>Convergent genome expansion in fungi linked to evolution of root-endophyte symbiosis.</title>
        <authorList>
            <consortium name="DOE Joint Genome Institute"/>
            <person name="Ke Y.-H."/>
            <person name="Bonito G."/>
            <person name="Liao H.-L."/>
            <person name="Looney B."/>
            <person name="Rojas-Flechas A."/>
            <person name="Nash J."/>
            <person name="Hameed K."/>
            <person name="Schadt C."/>
            <person name="Martin F."/>
            <person name="Crous P.W."/>
            <person name="Miettinen O."/>
            <person name="Magnuson J.K."/>
            <person name="Labbe J."/>
            <person name="Jacobson D."/>
            <person name="Doktycz M.J."/>
            <person name="Veneault-Fourrey C."/>
            <person name="Kuo A."/>
            <person name="Mondo S."/>
            <person name="Calhoun S."/>
            <person name="Riley R."/>
            <person name="Ohm R."/>
            <person name="LaButti K."/>
            <person name="Andreopoulos B."/>
            <person name="Pangilinan J."/>
            <person name="Nolan M."/>
            <person name="Tritt A."/>
            <person name="Clum A."/>
            <person name="Lipzen A."/>
            <person name="Daum C."/>
            <person name="Barry K."/>
            <person name="Grigoriev I.V."/>
            <person name="Vilgalys R."/>
        </authorList>
    </citation>
    <scope>NUCLEOTIDE SEQUENCE</scope>
    <source>
        <strain evidence="11">PMI_201</strain>
    </source>
</reference>
<dbReference type="PROSITE" id="PS00086">
    <property type="entry name" value="CYTOCHROME_P450"/>
    <property type="match status" value="1"/>
</dbReference>
<proteinExistence type="inferred from homology"/>
<evidence type="ECO:0000256" key="6">
    <source>
        <dbReference type="ARBA" id="ARBA00023004"/>
    </source>
</evidence>
<dbReference type="RefSeq" id="XP_046067263.1">
    <property type="nucleotide sequence ID" value="XM_046221020.1"/>
</dbReference>
<evidence type="ECO:0000256" key="1">
    <source>
        <dbReference type="ARBA" id="ARBA00001971"/>
    </source>
</evidence>
<dbReference type="GO" id="GO:0005506">
    <property type="term" value="F:iron ion binding"/>
    <property type="evidence" value="ECO:0007669"/>
    <property type="project" value="InterPro"/>
</dbReference>
<keyword evidence="7 9" id="KW-0503">Monooxygenase</keyword>
<evidence type="ECO:0000313" key="11">
    <source>
        <dbReference type="EMBL" id="KAH8691171.1"/>
    </source>
</evidence>
<keyword evidence="10" id="KW-1133">Transmembrane helix</keyword>
<evidence type="ECO:0000256" key="4">
    <source>
        <dbReference type="ARBA" id="ARBA00022723"/>
    </source>
</evidence>
<gene>
    <name evidence="11" type="ORF">BGW36DRAFT_431731</name>
</gene>
<dbReference type="EMBL" id="JAJTJA010000012">
    <property type="protein sequence ID" value="KAH8691171.1"/>
    <property type="molecule type" value="Genomic_DNA"/>
</dbReference>
<evidence type="ECO:0000256" key="9">
    <source>
        <dbReference type="RuleBase" id="RU000461"/>
    </source>
</evidence>
<evidence type="ECO:0000256" key="2">
    <source>
        <dbReference type="ARBA" id="ARBA00010617"/>
    </source>
</evidence>
<dbReference type="GeneID" id="70251307"/>
<keyword evidence="6 8" id="KW-0408">Iron</keyword>
<dbReference type="SUPFAM" id="SSF48264">
    <property type="entry name" value="Cytochrome P450"/>
    <property type="match status" value="1"/>
</dbReference>
<evidence type="ECO:0000256" key="10">
    <source>
        <dbReference type="SAM" id="Phobius"/>
    </source>
</evidence>
<feature type="binding site" description="axial binding residue" evidence="8">
    <location>
        <position position="441"/>
    </location>
    <ligand>
        <name>heme</name>
        <dbReference type="ChEBI" id="CHEBI:30413"/>
    </ligand>
    <ligandPart>
        <name>Fe</name>
        <dbReference type="ChEBI" id="CHEBI:18248"/>
    </ligandPart>
</feature>
<accession>A0AAD4KK64</accession>
<dbReference type="InterPro" id="IPR017972">
    <property type="entry name" value="Cyt_P450_CS"/>
</dbReference>
<sequence>MPAVSVVALLILGMVMVTLWAPQWPRRKLPLINDKNWFELGYTEAKKRFHANGRHLIQLGFTKANDAFWIITDSHPRMVLASKYANVIRNDDRLSLGKFIAQEFHANIRGFEPFGQISSESGIVRDTVRMKLTHALNRIIEPLSHEVTVALQTHWGDSLTWHSFPMSSIMMRIIAQVSSRAFVGEELCRNSAWLDMIANYTEQVFLVARALRLWPKILRPIVAELLPRTWKLRRQIQRARMMIQPVFDQRLAANLEAIKQGKTPNQSTNAMDWLQECAKGRAFDPAILQLTLSFVAIETTSQMLCNVIYDIAERPDLIQVLQEEIITVIKENGWQKSSLQKLKIMDSVLKESQRWKPTSVVSMNRVAEARVQLPDGVEIPKGTSIMVSALQMWDSSVYPDGDQFDPYRFFKLRQIPGQERSSQFVSTSTNHLGFGHGQHSCPGRFFAATELKILLCHLLLKYDFKIIEGRNPQYIMRGHNIMPNPKAKISVRRRQEEIEFL</sequence>
<dbReference type="PANTHER" id="PTHR46206">
    <property type="entry name" value="CYTOCHROME P450"/>
    <property type="match status" value="1"/>
</dbReference>
<evidence type="ECO:0000256" key="5">
    <source>
        <dbReference type="ARBA" id="ARBA00023002"/>
    </source>
</evidence>
<dbReference type="GO" id="GO:0020037">
    <property type="term" value="F:heme binding"/>
    <property type="evidence" value="ECO:0007669"/>
    <property type="project" value="InterPro"/>
</dbReference>
<dbReference type="Pfam" id="PF00067">
    <property type="entry name" value="p450"/>
    <property type="match status" value="1"/>
</dbReference>
<evidence type="ECO:0000256" key="3">
    <source>
        <dbReference type="ARBA" id="ARBA00022617"/>
    </source>
</evidence>
<evidence type="ECO:0000313" key="12">
    <source>
        <dbReference type="Proteomes" id="UP001201262"/>
    </source>
</evidence>
<keyword evidence="12" id="KW-1185">Reference proteome</keyword>
<dbReference type="Gene3D" id="1.10.630.10">
    <property type="entry name" value="Cytochrome P450"/>
    <property type="match status" value="1"/>
</dbReference>
<evidence type="ECO:0000256" key="8">
    <source>
        <dbReference type="PIRSR" id="PIRSR602403-1"/>
    </source>
</evidence>
<keyword evidence="10" id="KW-0472">Membrane</keyword>
<dbReference type="InterPro" id="IPR002403">
    <property type="entry name" value="Cyt_P450_E_grp-IV"/>
</dbReference>
<dbReference type="GO" id="GO:0016705">
    <property type="term" value="F:oxidoreductase activity, acting on paired donors, with incorporation or reduction of molecular oxygen"/>
    <property type="evidence" value="ECO:0007669"/>
    <property type="project" value="InterPro"/>
</dbReference>
<keyword evidence="4 8" id="KW-0479">Metal-binding</keyword>
<keyword evidence="5 9" id="KW-0560">Oxidoreductase</keyword>